<dbReference type="SUPFAM" id="SSF51735">
    <property type="entry name" value="NAD(P)-binding Rossmann-fold domains"/>
    <property type="match status" value="1"/>
</dbReference>
<dbReference type="InterPro" id="IPR051402">
    <property type="entry name" value="KPR-Related"/>
</dbReference>
<keyword evidence="3" id="KW-0560">Oxidoreductase</keyword>
<evidence type="ECO:0000259" key="5">
    <source>
        <dbReference type="Pfam" id="PF08546"/>
    </source>
</evidence>
<dbReference type="FunFam" id="3.40.50.720:FF:000307">
    <property type="entry name" value="2-dehydropantoate 2-reductase"/>
    <property type="match status" value="1"/>
</dbReference>
<dbReference type="Gene3D" id="3.40.50.720">
    <property type="entry name" value="NAD(P)-binding Rossmann-like Domain"/>
    <property type="match status" value="1"/>
</dbReference>
<dbReference type="EMBL" id="BARW01006180">
    <property type="protein sequence ID" value="GAI86915.1"/>
    <property type="molecule type" value="Genomic_DNA"/>
</dbReference>
<evidence type="ECO:0000313" key="6">
    <source>
        <dbReference type="EMBL" id="GAI86915.1"/>
    </source>
</evidence>
<sequence>MRIAIFGTGGVGGYFGGRIAQAGEDVVFIARGKHLQALRAHGLRVDSIKGDFVVQPVQATDDPTQVRLVDVILVGVKAWQVPEAAEAMRPMVGPQTFVVPLQNGVEAPSHLAAVLGQEHVLGGLCGLITFIVEPGHICHAGADPFIRFGELDNRPSERVERLRQAFDRAVGLTVEIPPDIQVAMWQKLMFVTAWSGLGAVTRAPIGVFRIQPGTRQMLEQTMSEIYNVAQARNIALPKDVIGKMMEFLDSLPPEGTASMQRDIINGRPSKNL</sequence>
<feature type="domain" description="Ketopantoate reductase C-terminal" evidence="5">
    <location>
        <begin position="179"/>
        <end position="269"/>
    </location>
</feature>
<reference evidence="6" key="1">
    <citation type="journal article" date="2014" name="Front. Microbiol.">
        <title>High frequency of phylogenetically diverse reductive dehalogenase-homologous genes in deep subseafloor sedimentary metagenomes.</title>
        <authorList>
            <person name="Kawai M."/>
            <person name="Futagami T."/>
            <person name="Toyoda A."/>
            <person name="Takaki Y."/>
            <person name="Nishi S."/>
            <person name="Hori S."/>
            <person name="Arai W."/>
            <person name="Tsubouchi T."/>
            <person name="Morono Y."/>
            <person name="Uchiyama I."/>
            <person name="Ito T."/>
            <person name="Fujiyama A."/>
            <person name="Inagaki F."/>
            <person name="Takami H."/>
        </authorList>
    </citation>
    <scope>NUCLEOTIDE SEQUENCE</scope>
    <source>
        <strain evidence="6">Expedition CK06-06</strain>
    </source>
</reference>
<dbReference type="GO" id="GO:0015940">
    <property type="term" value="P:pantothenate biosynthetic process"/>
    <property type="evidence" value="ECO:0007669"/>
    <property type="project" value="InterPro"/>
</dbReference>
<comment type="caution">
    <text evidence="6">The sequence shown here is derived from an EMBL/GenBank/DDBJ whole genome shotgun (WGS) entry which is preliminary data.</text>
</comment>
<dbReference type="PANTHER" id="PTHR21708:SF26">
    <property type="entry name" value="2-DEHYDROPANTOATE 2-REDUCTASE"/>
    <property type="match status" value="1"/>
</dbReference>
<evidence type="ECO:0000259" key="4">
    <source>
        <dbReference type="Pfam" id="PF02558"/>
    </source>
</evidence>
<dbReference type="AlphaFoldDB" id="X1TH63"/>
<dbReference type="InterPro" id="IPR003710">
    <property type="entry name" value="ApbA"/>
</dbReference>
<proteinExistence type="inferred from homology"/>
<dbReference type="InterPro" id="IPR013328">
    <property type="entry name" value="6PGD_dom2"/>
</dbReference>
<dbReference type="Gene3D" id="1.10.1040.10">
    <property type="entry name" value="N-(1-d-carboxylethyl)-l-norvaline Dehydrogenase, domain 2"/>
    <property type="match status" value="1"/>
</dbReference>
<dbReference type="NCBIfam" id="TIGR00745">
    <property type="entry name" value="apbA_panE"/>
    <property type="match status" value="1"/>
</dbReference>
<keyword evidence="2" id="KW-0521">NADP</keyword>
<accession>X1TH63</accession>
<evidence type="ECO:0008006" key="7">
    <source>
        <dbReference type="Google" id="ProtNLM"/>
    </source>
</evidence>
<dbReference type="InterPro" id="IPR013332">
    <property type="entry name" value="KPR_N"/>
</dbReference>
<gene>
    <name evidence="6" type="ORF">S12H4_12961</name>
</gene>
<dbReference type="InterPro" id="IPR008927">
    <property type="entry name" value="6-PGluconate_DH-like_C_sf"/>
</dbReference>
<dbReference type="GO" id="GO:0005737">
    <property type="term" value="C:cytoplasm"/>
    <property type="evidence" value="ECO:0007669"/>
    <property type="project" value="TreeGrafter"/>
</dbReference>
<dbReference type="InterPro" id="IPR036291">
    <property type="entry name" value="NAD(P)-bd_dom_sf"/>
</dbReference>
<organism evidence="6">
    <name type="scientific">marine sediment metagenome</name>
    <dbReference type="NCBI Taxonomy" id="412755"/>
    <lineage>
        <taxon>unclassified sequences</taxon>
        <taxon>metagenomes</taxon>
        <taxon>ecological metagenomes</taxon>
    </lineage>
</organism>
<comment type="similarity">
    <text evidence="1">Belongs to the ketopantoate reductase family.</text>
</comment>
<protein>
    <recommendedName>
        <fullName evidence="7">Ketopantoate reductase N-terminal domain-containing protein</fullName>
    </recommendedName>
</protein>
<evidence type="ECO:0000256" key="3">
    <source>
        <dbReference type="ARBA" id="ARBA00023002"/>
    </source>
</evidence>
<dbReference type="GO" id="GO:0008677">
    <property type="term" value="F:2-dehydropantoate 2-reductase activity"/>
    <property type="evidence" value="ECO:0007669"/>
    <property type="project" value="InterPro"/>
</dbReference>
<dbReference type="SUPFAM" id="SSF48179">
    <property type="entry name" value="6-phosphogluconate dehydrogenase C-terminal domain-like"/>
    <property type="match status" value="1"/>
</dbReference>
<evidence type="ECO:0000256" key="2">
    <source>
        <dbReference type="ARBA" id="ARBA00022857"/>
    </source>
</evidence>
<feature type="domain" description="Ketopantoate reductase N-terminal" evidence="4">
    <location>
        <begin position="3"/>
        <end position="152"/>
    </location>
</feature>
<dbReference type="Pfam" id="PF08546">
    <property type="entry name" value="ApbA_C"/>
    <property type="match status" value="1"/>
</dbReference>
<dbReference type="Pfam" id="PF02558">
    <property type="entry name" value="ApbA"/>
    <property type="match status" value="1"/>
</dbReference>
<dbReference type="InterPro" id="IPR013752">
    <property type="entry name" value="KPA_reductase"/>
</dbReference>
<evidence type="ECO:0000256" key="1">
    <source>
        <dbReference type="ARBA" id="ARBA00007870"/>
    </source>
</evidence>
<dbReference type="PANTHER" id="PTHR21708">
    <property type="entry name" value="PROBABLE 2-DEHYDROPANTOATE 2-REDUCTASE"/>
    <property type="match status" value="1"/>
</dbReference>
<name>X1TH63_9ZZZZ</name>